<dbReference type="InterPro" id="IPR031335">
    <property type="entry name" value="Glyco_hydro_63_C"/>
</dbReference>
<dbReference type="OrthoDB" id="1154854at2759"/>
<dbReference type="InterPro" id="IPR038518">
    <property type="entry name" value="Glyco_hydro_63N_sf"/>
</dbReference>
<dbReference type="GO" id="GO:0006487">
    <property type="term" value="P:protein N-linked glycosylation"/>
    <property type="evidence" value="ECO:0007669"/>
    <property type="project" value="TreeGrafter"/>
</dbReference>
<dbReference type="Pfam" id="PF03200">
    <property type="entry name" value="Glyco_hydro_63"/>
    <property type="match status" value="1"/>
</dbReference>
<reference evidence="3" key="1">
    <citation type="submission" date="2019-07" db="EMBL/GenBank/DDBJ databases">
        <title>De Novo Assembly of kiwifruit Actinidia rufa.</title>
        <authorList>
            <person name="Sugita-Konishi S."/>
            <person name="Sato K."/>
            <person name="Mori E."/>
            <person name="Abe Y."/>
            <person name="Kisaki G."/>
            <person name="Hamano K."/>
            <person name="Suezawa K."/>
            <person name="Otani M."/>
            <person name="Fukuda T."/>
            <person name="Manabe T."/>
            <person name="Gomi K."/>
            <person name="Tabuchi M."/>
            <person name="Akimitsu K."/>
            <person name="Kataoka I."/>
        </authorList>
    </citation>
    <scope>NUCLEOTIDE SEQUENCE [LARGE SCALE GENOMIC DNA]</scope>
    <source>
        <strain evidence="3">cv. Fuchu</strain>
    </source>
</reference>
<keyword evidence="3" id="KW-1185">Reference proteome</keyword>
<evidence type="ECO:0000313" key="3">
    <source>
        <dbReference type="Proteomes" id="UP000585474"/>
    </source>
</evidence>
<evidence type="ECO:0000259" key="1">
    <source>
        <dbReference type="Pfam" id="PF03200"/>
    </source>
</evidence>
<dbReference type="GO" id="GO:0004573">
    <property type="term" value="F:Glc3Man9GlcNAc2 oligosaccharide glucosidase activity"/>
    <property type="evidence" value="ECO:0007669"/>
    <property type="project" value="InterPro"/>
</dbReference>
<feature type="domain" description="Glycosyl hydrolase family 63 C-terminal" evidence="1">
    <location>
        <begin position="167"/>
        <end position="260"/>
    </location>
</feature>
<accession>A0A7J0DFF2</accession>
<dbReference type="EMBL" id="BJWL01000200">
    <property type="protein sequence ID" value="GFS33838.1"/>
    <property type="molecule type" value="Genomic_DNA"/>
</dbReference>
<dbReference type="GO" id="GO:0005789">
    <property type="term" value="C:endoplasmic reticulum membrane"/>
    <property type="evidence" value="ECO:0007669"/>
    <property type="project" value="TreeGrafter"/>
</dbReference>
<dbReference type="Proteomes" id="UP000585474">
    <property type="component" value="Unassembled WGS sequence"/>
</dbReference>
<organism evidence="2 3">
    <name type="scientific">Actinidia rufa</name>
    <dbReference type="NCBI Taxonomy" id="165716"/>
    <lineage>
        <taxon>Eukaryota</taxon>
        <taxon>Viridiplantae</taxon>
        <taxon>Streptophyta</taxon>
        <taxon>Embryophyta</taxon>
        <taxon>Tracheophyta</taxon>
        <taxon>Spermatophyta</taxon>
        <taxon>Magnoliopsida</taxon>
        <taxon>eudicotyledons</taxon>
        <taxon>Gunneridae</taxon>
        <taxon>Pentapetalae</taxon>
        <taxon>asterids</taxon>
        <taxon>Ericales</taxon>
        <taxon>Actinidiaceae</taxon>
        <taxon>Actinidia</taxon>
    </lineage>
</organism>
<comment type="caution">
    <text evidence="2">The sequence shown here is derived from an EMBL/GenBank/DDBJ whole genome shotgun (WGS) entry which is preliminary data.</text>
</comment>
<dbReference type="PANTHER" id="PTHR10412:SF20">
    <property type="entry name" value="MANNOSYL-OLIGOSACCHARIDE GLUCOSIDASE GCS1"/>
    <property type="match status" value="1"/>
</dbReference>
<dbReference type="Gene3D" id="2.70.98.110">
    <property type="entry name" value="Glycosyl hydrolase family 63, N-terminal domain"/>
    <property type="match status" value="1"/>
</dbReference>
<sequence length="296" mass="32634">MASIEVGGATARDIGAASDLRSSQLGEDLSRTAHLFFYLADEGGNALSLSRDHLDVRDNSLLTFGSRKDVGSWHLHLISMDDLEVHYSGFKTPHIHNLTDLVQQNLGDQVQKFGRLQLSDTSDDSSNILVFQVGNLGGRIPFRTDLAFISGTDLENSRLQERLSSLTGTSLSNQLDEKKKEFDDKFKNCFNLTDELDSASISMGKAAIANLLGGIGYSYGQSKISLPKNSNYLAGKERRNNELRKEILTLVIVYGRGMFPPELPPAFWLSLARVGRTSRVKGFVEGLKLEIKHSSP</sequence>
<name>A0A7J0DFF2_9ERIC</name>
<gene>
    <name evidence="2" type="ORF">Acr_00g0030780</name>
</gene>
<proteinExistence type="predicted"/>
<protein>
    <submittedName>
        <fullName evidence="2">Glucosidase 1</fullName>
    </submittedName>
</protein>
<evidence type="ECO:0000313" key="2">
    <source>
        <dbReference type="EMBL" id="GFS33838.1"/>
    </source>
</evidence>
<dbReference type="GO" id="GO:0009311">
    <property type="term" value="P:oligosaccharide metabolic process"/>
    <property type="evidence" value="ECO:0007669"/>
    <property type="project" value="InterPro"/>
</dbReference>
<dbReference type="InterPro" id="IPR004888">
    <property type="entry name" value="Glycoside_hydrolase_63"/>
</dbReference>
<dbReference type="PANTHER" id="PTHR10412">
    <property type="entry name" value="MANNOSYL-OLIGOSACCHARIDE GLUCOSIDASE"/>
    <property type="match status" value="1"/>
</dbReference>
<dbReference type="AlphaFoldDB" id="A0A7J0DFF2"/>